<sequence>MSLSTSTASTLNYISNAVSVLNHPLLPDSHRKSKKAEVKQEVEDEEPNKSAEFFDPLGVQGVDEVVEKFSTAALHQKNGKVEDEGKIELFVDGPLSNTLEEKEEDAVPELDLKFVDFKPWREYKKKILDKFYSENVFTLESSFLKPPKGTKGQHVGVGSKPGYGHQKPSPSTFKFTNLTEEDFIRKFRDLRVTLLRLWAQEERVQCISLCREVAQIMTQSSLGNFYPKAFVLVTDFMDIFGHLVYQRLLEKAKQERRQAGLSALPTHFSTIDVLEKTRIVARNWFGKLGEITDVIPHLYIGCALMPIMKFMDENSISENLDRLCQLAAILPHPLVASYARCFVCRVAMRIEPSNRAPHWKCLNDWMQTFKQQPVSLLWPPLEYIIQCVAYSAVTYDDILPLWEYAKLPEKRQFVFKCLLHALPSHYLAEFCVETCKILVESPNVEEITAFGESLEKTNIAEPNRKPLLKAIWKMLQKLGMKEFVEGMAVWIEFVAKYFTVSEIQIVLDGLCGKLENDRVYLVPQQLLLGILSKILSQLRDVSIFLTLPVFSNFTALFTEKNMRKQMSVQILEAVVSKHKLGTISDLDLAYQVSDVCKILHDCLDVFSSAEESSEAVELIKGALNRFDVKPDPENALSFYVATRANLLNLDECQKHVIDLILELALYVIKSARFSITRSAFVQACIANTFITIPSISDIQIRMDSAIKSAEIALAGQAYLQLDSLMDLIQEELENLQNLDEIVRFINQYLGLLMIVPKFDEEKYLKWVGTWIKVVDRISGQIKPTAILSTIQFLYALKIDRKFIKTTILNSAPLKNTTTTQNDGTASDEQEKSTIDQYLNSVMEMASQIIANESENRPVFCVKFLELLSIFVGKVDEIAYQTAKSAFKKCRKATDSTLQAHFNQIHFNS</sequence>
<dbReference type="GO" id="GO:0032456">
    <property type="term" value="P:endocytic recycling"/>
    <property type="evidence" value="ECO:0007669"/>
    <property type="project" value="InterPro"/>
</dbReference>
<comment type="subcellular location">
    <subcellularLocation>
        <location evidence="1">Endosome</location>
    </subcellularLocation>
</comment>
<dbReference type="PANTHER" id="PTHR13673:SF0">
    <property type="entry name" value="VPS35 ENDOSOMAL PROTEIN-SORTING FACTOR-LIKE"/>
    <property type="match status" value="1"/>
</dbReference>
<protein>
    <submittedName>
        <fullName evidence="7">Uncharacterized protein</fullName>
    </submittedName>
</protein>
<evidence type="ECO:0000313" key="8">
    <source>
        <dbReference type="Proteomes" id="UP000614601"/>
    </source>
</evidence>
<keyword evidence="4" id="KW-0967">Endosome</keyword>
<evidence type="ECO:0000256" key="5">
    <source>
        <dbReference type="ARBA" id="ARBA00022927"/>
    </source>
</evidence>
<keyword evidence="8" id="KW-1185">Reference proteome</keyword>
<dbReference type="GO" id="GO:0015031">
    <property type="term" value="P:protein transport"/>
    <property type="evidence" value="ECO:0007669"/>
    <property type="project" value="UniProtKB-KW"/>
</dbReference>
<reference evidence="7" key="1">
    <citation type="submission" date="2020-09" db="EMBL/GenBank/DDBJ databases">
        <authorList>
            <person name="Kikuchi T."/>
        </authorList>
    </citation>
    <scope>NUCLEOTIDE SEQUENCE</scope>
    <source>
        <strain evidence="7">SH1</strain>
    </source>
</reference>
<dbReference type="Proteomes" id="UP000614601">
    <property type="component" value="Unassembled WGS sequence"/>
</dbReference>
<dbReference type="InterPro" id="IPR029705">
    <property type="entry name" value="VPS35L"/>
</dbReference>
<feature type="region of interest" description="Disordered" evidence="6">
    <location>
        <begin position="25"/>
        <end position="48"/>
    </location>
</feature>
<keyword evidence="5" id="KW-0653">Protein transport</keyword>
<evidence type="ECO:0000313" key="7">
    <source>
        <dbReference type="EMBL" id="CAD5213001.1"/>
    </source>
</evidence>
<evidence type="ECO:0000256" key="4">
    <source>
        <dbReference type="ARBA" id="ARBA00022753"/>
    </source>
</evidence>
<evidence type="ECO:0000256" key="1">
    <source>
        <dbReference type="ARBA" id="ARBA00004177"/>
    </source>
</evidence>
<comment type="caution">
    <text evidence="7">The sequence shown here is derived from an EMBL/GenBank/DDBJ whole genome shotgun (WGS) entry which is preliminary data.</text>
</comment>
<gene>
    <name evidence="7" type="ORF">BOKJ2_LOCUS4802</name>
</gene>
<dbReference type="GO" id="GO:0005768">
    <property type="term" value="C:endosome"/>
    <property type="evidence" value="ECO:0007669"/>
    <property type="project" value="UniProtKB-SubCell"/>
</dbReference>
<name>A0A811KCE7_9BILA</name>
<dbReference type="OrthoDB" id="1734063at2759"/>
<dbReference type="Proteomes" id="UP000783686">
    <property type="component" value="Unassembled WGS sequence"/>
</dbReference>
<dbReference type="PANTHER" id="PTHR13673">
    <property type="entry name" value="ESOPHAGEAL CANCER ASSOCIATED PROTEIN"/>
    <property type="match status" value="1"/>
</dbReference>
<evidence type="ECO:0000256" key="2">
    <source>
        <dbReference type="ARBA" id="ARBA00010704"/>
    </source>
</evidence>
<dbReference type="AlphaFoldDB" id="A0A811KCE7"/>
<evidence type="ECO:0000256" key="3">
    <source>
        <dbReference type="ARBA" id="ARBA00022448"/>
    </source>
</evidence>
<accession>A0A811KCE7</accession>
<organism evidence="7 8">
    <name type="scientific">Bursaphelenchus okinawaensis</name>
    <dbReference type="NCBI Taxonomy" id="465554"/>
    <lineage>
        <taxon>Eukaryota</taxon>
        <taxon>Metazoa</taxon>
        <taxon>Ecdysozoa</taxon>
        <taxon>Nematoda</taxon>
        <taxon>Chromadorea</taxon>
        <taxon>Rhabditida</taxon>
        <taxon>Tylenchina</taxon>
        <taxon>Tylenchomorpha</taxon>
        <taxon>Aphelenchoidea</taxon>
        <taxon>Aphelenchoididae</taxon>
        <taxon>Bursaphelenchus</taxon>
    </lineage>
</organism>
<evidence type="ECO:0000256" key="6">
    <source>
        <dbReference type="SAM" id="MobiDB-lite"/>
    </source>
</evidence>
<dbReference type="EMBL" id="CAJFDH010000002">
    <property type="protein sequence ID" value="CAD5213001.1"/>
    <property type="molecule type" value="Genomic_DNA"/>
</dbReference>
<keyword evidence="3" id="KW-0813">Transport</keyword>
<dbReference type="EMBL" id="CAJFCW020000002">
    <property type="protein sequence ID" value="CAG9098598.1"/>
    <property type="molecule type" value="Genomic_DNA"/>
</dbReference>
<proteinExistence type="inferred from homology"/>
<comment type="similarity">
    <text evidence="2">Belongs to the VPS35L family.</text>
</comment>